<protein>
    <submittedName>
        <fullName evidence="2">Uncharacterized protein</fullName>
    </submittedName>
</protein>
<keyword evidence="1" id="KW-0812">Transmembrane</keyword>
<reference evidence="2 3" key="1">
    <citation type="journal article" date="2017" name="Int. J. Syst. Evol. Microbiol.">
        <title>Desulfovibrio senegalensis sp. nov., a mesophilic sulfate reducer isolated from marine sediment.</title>
        <authorList>
            <person name="Thioye A."/>
            <person name="Gam Z.B.A."/>
            <person name="Mbengue M."/>
            <person name="Cayol J.L."/>
            <person name="Joseph-Bartoli M."/>
            <person name="Toure-Kane C."/>
            <person name="Labat M."/>
        </authorList>
    </citation>
    <scope>NUCLEOTIDE SEQUENCE [LARGE SCALE GENOMIC DNA]</scope>
    <source>
        <strain evidence="2 3">DSM 101509</strain>
    </source>
</reference>
<dbReference type="Proteomes" id="UP000438699">
    <property type="component" value="Unassembled WGS sequence"/>
</dbReference>
<dbReference type="OrthoDB" id="5459892at2"/>
<dbReference type="RefSeq" id="WP_151151617.1">
    <property type="nucleotide sequence ID" value="NZ_WAIE01000006.1"/>
</dbReference>
<evidence type="ECO:0000256" key="1">
    <source>
        <dbReference type="SAM" id="Phobius"/>
    </source>
</evidence>
<sequence length="376" mass="40651">MGVISGPVRLLHTTALLVLLCAWALPCRANLLLLHSDSAGSPAAACVLQGMQQALDAHGVHTDILQYHLGADRNDSEEHFDDMAEALARLLKEHPIQGVTCDGDAALAVLQRYRASLFGTIPATFCNVDHFEPRMGRDGNCTGLTTEPGVAPLLETMLALHPEARTVVVFTDHTPESYEIRHAAQEVFSRHMDRMQLVLPGFEAGREAGLDKKQVVRIARNMPADGLVLLARLTRDGNGSFIDQPELARTMAASCPVPVYVLHEADMAAGTAGGYVTNEKEQGRMAAQALLALMQGHSLSEFPVTSLPRQWRFHKAPLQKAGADLAALPPNALVDGKQQQTATTWFPLPPGMAALGGVLIGLLAVLLMRKRPRNRQ</sequence>
<evidence type="ECO:0000313" key="3">
    <source>
        <dbReference type="Proteomes" id="UP000438699"/>
    </source>
</evidence>
<evidence type="ECO:0000313" key="2">
    <source>
        <dbReference type="EMBL" id="KAB1440873.1"/>
    </source>
</evidence>
<comment type="caution">
    <text evidence="2">The sequence shown here is derived from an EMBL/GenBank/DDBJ whole genome shotgun (WGS) entry which is preliminary data.</text>
</comment>
<keyword evidence="1" id="KW-1133">Transmembrane helix</keyword>
<keyword evidence="3" id="KW-1185">Reference proteome</keyword>
<accession>A0A6N6N0V0</accession>
<dbReference type="EMBL" id="WAIE01000006">
    <property type="protein sequence ID" value="KAB1440873.1"/>
    <property type="molecule type" value="Genomic_DNA"/>
</dbReference>
<dbReference type="AlphaFoldDB" id="A0A6N6N0V0"/>
<proteinExistence type="predicted"/>
<keyword evidence="1" id="KW-0472">Membrane</keyword>
<name>A0A6N6N0V0_9BACT</name>
<gene>
    <name evidence="2" type="ORF">F8A88_13075</name>
</gene>
<dbReference type="Gene3D" id="3.40.50.2300">
    <property type="match status" value="2"/>
</dbReference>
<feature type="transmembrane region" description="Helical" evidence="1">
    <location>
        <begin position="345"/>
        <end position="368"/>
    </location>
</feature>
<organism evidence="2 3">
    <name type="scientific">Pseudodesulfovibrio senegalensis</name>
    <dbReference type="NCBI Taxonomy" id="1721087"/>
    <lineage>
        <taxon>Bacteria</taxon>
        <taxon>Pseudomonadati</taxon>
        <taxon>Thermodesulfobacteriota</taxon>
        <taxon>Desulfovibrionia</taxon>
        <taxon>Desulfovibrionales</taxon>
        <taxon>Desulfovibrionaceae</taxon>
    </lineage>
</organism>